<keyword evidence="2 9" id="KW-0812">Transmembrane</keyword>
<reference evidence="10" key="1">
    <citation type="submission" date="2025-08" db="UniProtKB">
        <authorList>
            <consortium name="Ensembl"/>
        </authorList>
    </citation>
    <scope>IDENTIFICATION</scope>
</reference>
<dbReference type="Ensembl" id="ENSSVLT00005012492.1">
    <property type="protein sequence ID" value="ENSSVLP00005011282.1"/>
    <property type="gene ID" value="ENSSVLG00005008869.1"/>
</dbReference>
<evidence type="ECO:0000313" key="10">
    <source>
        <dbReference type="Ensembl" id="ENSSVLP00005011282.1"/>
    </source>
</evidence>
<keyword evidence="3" id="KW-0730">Sialic acid</keyword>
<feature type="region of interest" description="Disordered" evidence="8">
    <location>
        <begin position="75"/>
        <end position="101"/>
    </location>
</feature>
<dbReference type="Gene3D" id="1.20.5.70">
    <property type="match status" value="1"/>
</dbReference>
<evidence type="ECO:0000256" key="4">
    <source>
        <dbReference type="ARBA" id="ARBA00022989"/>
    </source>
</evidence>
<dbReference type="PANTHER" id="PTHR13813:SF3">
    <property type="entry name" value="GLYCOPHORIN-A"/>
    <property type="match status" value="1"/>
</dbReference>
<keyword evidence="6" id="KW-0325">Glycoprotein</keyword>
<keyword evidence="5 9" id="KW-0472">Membrane</keyword>
<evidence type="ECO:0000256" key="1">
    <source>
        <dbReference type="ARBA" id="ARBA00004167"/>
    </source>
</evidence>
<dbReference type="GeneTree" id="ENSGT00960000191551"/>
<organism evidence="10 11">
    <name type="scientific">Sciurus vulgaris</name>
    <name type="common">Eurasian red squirrel</name>
    <dbReference type="NCBI Taxonomy" id="55149"/>
    <lineage>
        <taxon>Eukaryota</taxon>
        <taxon>Metazoa</taxon>
        <taxon>Chordata</taxon>
        <taxon>Craniata</taxon>
        <taxon>Vertebrata</taxon>
        <taxon>Euteleostomi</taxon>
        <taxon>Mammalia</taxon>
        <taxon>Eutheria</taxon>
        <taxon>Euarchontoglires</taxon>
        <taxon>Glires</taxon>
        <taxon>Rodentia</taxon>
        <taxon>Sciuromorpha</taxon>
        <taxon>Sciuridae</taxon>
        <taxon>Sciurinae</taxon>
        <taxon>Sciurini</taxon>
        <taxon>Sciurus</taxon>
    </lineage>
</organism>
<reference evidence="10" key="2">
    <citation type="submission" date="2025-09" db="UniProtKB">
        <authorList>
            <consortium name="Ensembl"/>
        </authorList>
    </citation>
    <scope>IDENTIFICATION</scope>
</reference>
<dbReference type="GO" id="GO:0005886">
    <property type="term" value="C:plasma membrane"/>
    <property type="evidence" value="ECO:0007669"/>
    <property type="project" value="TreeGrafter"/>
</dbReference>
<dbReference type="InterPro" id="IPR001195">
    <property type="entry name" value="Glycophorin"/>
</dbReference>
<keyword evidence="4 9" id="KW-1133">Transmembrane helix</keyword>
<dbReference type="InterPro" id="IPR049535">
    <property type="entry name" value="GYPA_B"/>
</dbReference>
<dbReference type="AlphaFoldDB" id="A0A8D2BC13"/>
<evidence type="ECO:0000256" key="8">
    <source>
        <dbReference type="SAM" id="MobiDB-lite"/>
    </source>
</evidence>
<dbReference type="PANTHER" id="PTHR13813">
    <property type="entry name" value="GLYCOPHORIN"/>
    <property type="match status" value="1"/>
</dbReference>
<feature type="transmembrane region" description="Helical" evidence="9">
    <location>
        <begin position="41"/>
        <end position="64"/>
    </location>
</feature>
<evidence type="ECO:0000313" key="11">
    <source>
        <dbReference type="Proteomes" id="UP000694564"/>
    </source>
</evidence>
<dbReference type="Proteomes" id="UP000694564">
    <property type="component" value="Chromosome 9"/>
</dbReference>
<evidence type="ECO:0000256" key="2">
    <source>
        <dbReference type="ARBA" id="ARBA00022692"/>
    </source>
</evidence>
<proteinExistence type="predicted"/>
<evidence type="ECO:0000256" key="5">
    <source>
        <dbReference type="ARBA" id="ARBA00023136"/>
    </source>
</evidence>
<accession>A0A8D2BC13</accession>
<sequence length="101" mass="11210">MYEKITVAFLLSGNIQESIPTVISEEFPVITSSSFPVDKKVIILIIFAVMSGIIGTILLISFVIRRLIKKSSLDIKPPSLEDTGLPLNSMEMGQTEKSRQR</sequence>
<evidence type="ECO:0000256" key="9">
    <source>
        <dbReference type="SAM" id="Phobius"/>
    </source>
</evidence>
<comment type="subcellular location">
    <subcellularLocation>
        <location evidence="1">Membrane</location>
        <topology evidence="1">Single-pass membrane protein</topology>
    </subcellularLocation>
</comment>
<name>A0A8D2BC13_SCIVU</name>
<protein>
    <recommendedName>
        <fullName evidence="7">Glycophorin-A</fullName>
    </recommendedName>
</protein>
<evidence type="ECO:0000256" key="3">
    <source>
        <dbReference type="ARBA" id="ARBA00022981"/>
    </source>
</evidence>
<dbReference type="Pfam" id="PF01102">
    <property type="entry name" value="Glycophorin_A"/>
    <property type="match status" value="1"/>
</dbReference>
<keyword evidence="11" id="KW-1185">Reference proteome</keyword>
<evidence type="ECO:0000256" key="7">
    <source>
        <dbReference type="ARBA" id="ARBA00039521"/>
    </source>
</evidence>
<evidence type="ECO:0000256" key="6">
    <source>
        <dbReference type="ARBA" id="ARBA00023180"/>
    </source>
</evidence>